<dbReference type="AlphaFoldDB" id="S9V6K5"/>
<evidence type="ECO:0000256" key="2">
    <source>
        <dbReference type="ARBA" id="ARBA00022771"/>
    </source>
</evidence>
<evidence type="ECO:0000313" key="6">
    <source>
        <dbReference type="EMBL" id="EPY36699.1"/>
    </source>
</evidence>
<dbReference type="EMBL" id="ATMH01000451">
    <property type="protein sequence ID" value="EPY36699.1"/>
    <property type="molecule type" value="Genomic_DNA"/>
</dbReference>
<proteinExistence type="predicted"/>
<dbReference type="InterPro" id="IPR000058">
    <property type="entry name" value="Znf_AN1"/>
</dbReference>
<dbReference type="OrthoDB" id="6513042at2759"/>
<feature type="domain" description="AN1-type" evidence="5">
    <location>
        <begin position="5"/>
        <end position="43"/>
    </location>
</feature>
<name>S9V6K5_9TRYP</name>
<feature type="region of interest" description="Disordered" evidence="4">
    <location>
        <begin position="47"/>
        <end position="69"/>
    </location>
</feature>
<keyword evidence="7" id="KW-1185">Reference proteome</keyword>
<keyword evidence="1" id="KW-0479">Metal-binding</keyword>
<evidence type="ECO:0000256" key="3">
    <source>
        <dbReference type="ARBA" id="ARBA00022833"/>
    </source>
</evidence>
<dbReference type="SUPFAM" id="SSF118310">
    <property type="entry name" value="AN1-like Zinc finger"/>
    <property type="match status" value="1"/>
</dbReference>
<evidence type="ECO:0000256" key="1">
    <source>
        <dbReference type="ARBA" id="ARBA00022723"/>
    </source>
</evidence>
<keyword evidence="2" id="KW-0863">Zinc-finger</keyword>
<dbReference type="GO" id="GO:0008270">
    <property type="term" value="F:zinc ion binding"/>
    <property type="evidence" value="ECO:0007669"/>
    <property type="project" value="UniProtKB-KW"/>
</dbReference>
<organism evidence="6 7">
    <name type="scientific">Strigomonas culicis</name>
    <dbReference type="NCBI Taxonomy" id="28005"/>
    <lineage>
        <taxon>Eukaryota</taxon>
        <taxon>Discoba</taxon>
        <taxon>Euglenozoa</taxon>
        <taxon>Kinetoplastea</taxon>
        <taxon>Metakinetoplastina</taxon>
        <taxon>Trypanosomatida</taxon>
        <taxon>Trypanosomatidae</taxon>
        <taxon>Strigomonadinae</taxon>
        <taxon>Strigomonas</taxon>
    </lineage>
</organism>
<dbReference type="InterPro" id="IPR035896">
    <property type="entry name" value="AN1-like_Znf"/>
</dbReference>
<gene>
    <name evidence="6" type="ORF">STCU_00451</name>
</gene>
<evidence type="ECO:0000259" key="5">
    <source>
        <dbReference type="Pfam" id="PF01428"/>
    </source>
</evidence>
<dbReference type="Pfam" id="PF01428">
    <property type="entry name" value="zf-AN1"/>
    <property type="match status" value="1"/>
</dbReference>
<dbReference type="Proteomes" id="UP000015354">
    <property type="component" value="Unassembled WGS sequence"/>
</dbReference>
<reference evidence="6 7" key="1">
    <citation type="journal article" date="2013" name="PLoS ONE">
        <title>Predicting the Proteins of Angomonas deanei, Strigomonas culicis and Their Respective Endosymbionts Reveals New Aspects of the Trypanosomatidae Family.</title>
        <authorList>
            <person name="Motta M.C."/>
            <person name="Martins A.C."/>
            <person name="de Souza S.S."/>
            <person name="Catta-Preta C.M."/>
            <person name="Silva R."/>
            <person name="Klein C.C."/>
            <person name="de Almeida L.G."/>
            <person name="de Lima Cunha O."/>
            <person name="Ciapina L.P."/>
            <person name="Brocchi M."/>
            <person name="Colabardini A.C."/>
            <person name="de Araujo Lima B."/>
            <person name="Machado C.R."/>
            <person name="de Almeida Soares C.M."/>
            <person name="Probst C.M."/>
            <person name="de Menezes C.B."/>
            <person name="Thompson C.E."/>
            <person name="Bartholomeu D.C."/>
            <person name="Gradia D.F."/>
            <person name="Pavoni D.P."/>
            <person name="Grisard E.C."/>
            <person name="Fantinatti-Garboggini F."/>
            <person name="Marchini F.K."/>
            <person name="Rodrigues-Luiz G.F."/>
            <person name="Wagner G."/>
            <person name="Goldman G.H."/>
            <person name="Fietto J.L."/>
            <person name="Elias M.C."/>
            <person name="Goldman M.H."/>
            <person name="Sagot M.F."/>
            <person name="Pereira M."/>
            <person name="Stoco P.H."/>
            <person name="de Mendonca-Neto R.P."/>
            <person name="Teixeira S.M."/>
            <person name="Maciel T.E."/>
            <person name="de Oliveira Mendes T.A."/>
            <person name="Urmenyi T.P."/>
            <person name="de Souza W."/>
            <person name="Schenkman S."/>
            <person name="de Vasconcelos A.T."/>
        </authorList>
    </citation>
    <scope>NUCLEOTIDE SEQUENCE [LARGE SCALE GENOMIC DNA]</scope>
</reference>
<dbReference type="Gene3D" id="4.10.1110.10">
    <property type="entry name" value="AN1-like Zinc finger"/>
    <property type="match status" value="1"/>
</dbReference>
<sequence>MTEKCGSPGCTTLALLALPKCEFCDMRFCTRHMMPEVHGCGDACKKSGAPTGHRGRERTAAGTQAHWSG</sequence>
<evidence type="ECO:0000256" key="4">
    <source>
        <dbReference type="SAM" id="MobiDB-lite"/>
    </source>
</evidence>
<keyword evidence="3" id="KW-0862">Zinc</keyword>
<accession>S9V6K5</accession>
<comment type="caution">
    <text evidence="6">The sequence shown here is derived from an EMBL/GenBank/DDBJ whole genome shotgun (WGS) entry which is preliminary data.</text>
</comment>
<protein>
    <recommendedName>
        <fullName evidence="5">AN1-type domain-containing protein</fullName>
    </recommendedName>
</protein>
<evidence type="ECO:0000313" key="7">
    <source>
        <dbReference type="Proteomes" id="UP000015354"/>
    </source>
</evidence>